<evidence type="ECO:0000313" key="1">
    <source>
        <dbReference type="EMBL" id="KAK2168488.1"/>
    </source>
</evidence>
<dbReference type="Proteomes" id="UP001208570">
    <property type="component" value="Unassembled WGS sequence"/>
</dbReference>
<dbReference type="EMBL" id="JAODUP010000016">
    <property type="protein sequence ID" value="KAK2168488.1"/>
    <property type="molecule type" value="Genomic_DNA"/>
</dbReference>
<name>A0AAD9NH81_9ANNE</name>
<keyword evidence="2" id="KW-1185">Reference proteome</keyword>
<dbReference type="AlphaFoldDB" id="A0AAD9NH81"/>
<sequence length="149" mass="17556">MILHGVEVDSLIVEIRLSKDKILKAKNQFFQLKHSRRPHCVHCHPSLFFFFNFACQVIVPGRPFLRHMIGLTCGLSKPHYHIRLKQFNGRTILQQQRWTSSVKLHMYTNSAASIGYAGVLDTQWFSEQWPQDWKVFSIAFLELFQQLRL</sequence>
<reference evidence="1" key="1">
    <citation type="journal article" date="2023" name="Mol. Biol. Evol.">
        <title>Third-Generation Sequencing Reveals the Adaptive Role of the Epigenome in Three Deep-Sea Polychaetes.</title>
        <authorList>
            <person name="Perez M."/>
            <person name="Aroh O."/>
            <person name="Sun Y."/>
            <person name="Lan Y."/>
            <person name="Juniper S.K."/>
            <person name="Young C.R."/>
            <person name="Angers B."/>
            <person name="Qian P.Y."/>
        </authorList>
    </citation>
    <scope>NUCLEOTIDE SEQUENCE</scope>
    <source>
        <strain evidence="1">P08H-3</strain>
    </source>
</reference>
<proteinExistence type="predicted"/>
<evidence type="ECO:0000313" key="2">
    <source>
        <dbReference type="Proteomes" id="UP001208570"/>
    </source>
</evidence>
<organism evidence="1 2">
    <name type="scientific">Paralvinella palmiformis</name>
    <dbReference type="NCBI Taxonomy" id="53620"/>
    <lineage>
        <taxon>Eukaryota</taxon>
        <taxon>Metazoa</taxon>
        <taxon>Spiralia</taxon>
        <taxon>Lophotrochozoa</taxon>
        <taxon>Annelida</taxon>
        <taxon>Polychaeta</taxon>
        <taxon>Sedentaria</taxon>
        <taxon>Canalipalpata</taxon>
        <taxon>Terebellida</taxon>
        <taxon>Terebelliformia</taxon>
        <taxon>Alvinellidae</taxon>
        <taxon>Paralvinella</taxon>
    </lineage>
</organism>
<accession>A0AAD9NH81</accession>
<gene>
    <name evidence="1" type="ORF">LSH36_16g02004</name>
</gene>
<comment type="caution">
    <text evidence="1">The sequence shown here is derived from an EMBL/GenBank/DDBJ whole genome shotgun (WGS) entry which is preliminary data.</text>
</comment>
<protein>
    <submittedName>
        <fullName evidence="1">Uncharacterized protein</fullName>
    </submittedName>
</protein>